<gene>
    <name evidence="1" type="ORF">MQE36_01205</name>
</gene>
<evidence type="ECO:0008006" key="3">
    <source>
        <dbReference type="Google" id="ProtNLM"/>
    </source>
</evidence>
<name>A0ABY3YMT7_9FLAO</name>
<proteinExistence type="predicted"/>
<organism evidence="1 2">
    <name type="scientific">Zhouia spongiae</name>
    <dbReference type="NCBI Taxonomy" id="2202721"/>
    <lineage>
        <taxon>Bacteria</taxon>
        <taxon>Pseudomonadati</taxon>
        <taxon>Bacteroidota</taxon>
        <taxon>Flavobacteriia</taxon>
        <taxon>Flavobacteriales</taxon>
        <taxon>Flavobacteriaceae</taxon>
        <taxon>Zhouia</taxon>
    </lineage>
</organism>
<dbReference type="Proteomes" id="UP000829476">
    <property type="component" value="Chromosome"/>
</dbReference>
<evidence type="ECO:0000313" key="1">
    <source>
        <dbReference type="EMBL" id="UNY98981.1"/>
    </source>
</evidence>
<accession>A0ABY3YMT7</accession>
<sequence>MKEINPEEFPRNLTMEDIDLLADLIIENPVSEKWKRIAGKLTSEQKIRINKRVEIKSYYKTEALPSFNKKSIDDETWKDLKELNERVNFYGNMGEPTTPSEFKAKYGVWPSKE</sequence>
<reference evidence="1 2" key="1">
    <citation type="journal article" date="2018" name="Int. J. Syst. Evol. Microbiol.">
        <title>Zhouia spongiae sp. nov., isolated from a marine sponge.</title>
        <authorList>
            <person name="Zhuang L."/>
            <person name="Lin B."/>
            <person name="Qin F."/>
            <person name="Luo L."/>
        </authorList>
    </citation>
    <scope>NUCLEOTIDE SEQUENCE [LARGE SCALE GENOMIC DNA]</scope>
    <source>
        <strain evidence="1 2">HN-Y44</strain>
    </source>
</reference>
<protein>
    <recommendedName>
        <fullName evidence="3">Addiction module protein</fullName>
    </recommendedName>
</protein>
<evidence type="ECO:0000313" key="2">
    <source>
        <dbReference type="Proteomes" id="UP000829476"/>
    </source>
</evidence>
<keyword evidence="2" id="KW-1185">Reference proteome</keyword>
<dbReference type="EMBL" id="CP094326">
    <property type="protein sequence ID" value="UNY98981.1"/>
    <property type="molecule type" value="Genomic_DNA"/>
</dbReference>
<dbReference type="RefSeq" id="WP_242937383.1">
    <property type="nucleotide sequence ID" value="NZ_CP094326.1"/>
</dbReference>